<gene>
    <name evidence="3" type="ORF">CDSM653_00503</name>
</gene>
<comment type="caution">
    <text evidence="3">The sequence shown here is derived from an EMBL/GenBank/DDBJ whole genome shotgun (WGS) entry which is preliminary data.</text>
</comment>
<evidence type="ECO:0000313" key="3">
    <source>
        <dbReference type="EMBL" id="KKC30413.1"/>
    </source>
</evidence>
<dbReference type="SMART" id="SM00909">
    <property type="entry name" value="Germane"/>
    <property type="match status" value="1"/>
</dbReference>
<dbReference type="InterPro" id="IPR019606">
    <property type="entry name" value="GerMN"/>
</dbReference>
<organism evidence="3 4">
    <name type="scientific">Caldanaerobacter subterraneus subsp. pacificus DSM 12653</name>
    <dbReference type="NCBI Taxonomy" id="391606"/>
    <lineage>
        <taxon>Bacteria</taxon>
        <taxon>Bacillati</taxon>
        <taxon>Bacillota</taxon>
        <taxon>Clostridia</taxon>
        <taxon>Thermoanaerobacterales</taxon>
        <taxon>Thermoanaerobacteraceae</taxon>
        <taxon>Caldanaerobacter</taxon>
    </lineage>
</organism>
<dbReference type="Pfam" id="PF10648">
    <property type="entry name" value="Gmad2"/>
    <property type="match status" value="1"/>
</dbReference>
<evidence type="ECO:0000256" key="1">
    <source>
        <dbReference type="SAM" id="SignalP"/>
    </source>
</evidence>
<name>A0A0F5PP40_9THEO</name>
<evidence type="ECO:0000313" key="4">
    <source>
        <dbReference type="Proteomes" id="UP000010146"/>
    </source>
</evidence>
<accession>A0A0F5PP40</accession>
<reference evidence="3 4" key="1">
    <citation type="submission" date="2008-07" db="EMBL/GenBank/DDBJ databases">
        <authorList>
            <person name="Gonzalez J."/>
            <person name="Sokolova T."/>
            <person name="Ferriera S."/>
            <person name="Johnson J."/>
            <person name="Kravitz S."/>
            <person name="Beeson K."/>
            <person name="Sutton G."/>
            <person name="Rogers Y.-H."/>
            <person name="Friedman R."/>
            <person name="Frazier M."/>
            <person name="Venter J.C."/>
        </authorList>
    </citation>
    <scope>NUCLEOTIDE SEQUENCE [LARGE SCALE GENOMIC DNA]</scope>
    <source>
        <strain evidence="3 4">DSM 12653</strain>
    </source>
</reference>
<dbReference type="AlphaFoldDB" id="A0A0F5PP40"/>
<dbReference type="PROSITE" id="PS51257">
    <property type="entry name" value="PROKAR_LIPOPROTEIN"/>
    <property type="match status" value="1"/>
</dbReference>
<proteinExistence type="predicted"/>
<keyword evidence="1" id="KW-0732">Signal</keyword>
<feature type="chain" id="PRO_5002494079" description="GerMN domain-containing protein" evidence="1">
    <location>
        <begin position="32"/>
        <end position="489"/>
    </location>
</feature>
<feature type="signal peptide" evidence="1">
    <location>
        <begin position="1"/>
        <end position="31"/>
    </location>
</feature>
<sequence length="489" mass="54501">MRWGRVKKFSLAVFVLLAVILMGGCMGNLNAKDDNPPINPKPLAQEVLENQTKEVSLYFLNDKSNSLTMEKRFIPKDADVLKQVVLELIKGPNEEYSRPIFPAGTKLLSIDMQEGTVFVNFSKEFLQESDDEKIDKLRVAALVNALTDIPGVNSVQILVEGNKVEQVGKCKIGLEPLKRIMVVGDVYYNPEKIKRLQERADFGKEAWRFDPLQVLRKEGGIIGLGEQDEIALKEEFSGKAVAEVVHDGKVYKVELIQPFGKGSNYIWLIHKVTPLFTPIPDTDPTKGETFIYGKVKAIDYEARVITIEREYQDARDLKNEVGPEIKVLPNAIIHFLAKVSYTPDSGVKYAEKDISLNRIKVGDELGIILTKDKEARAIIVSDPSLIPYEPNIKVLSPARNEAVSSPFKVIGKARVFEGGVNIRLIDNSGNVLNETFVQASNSAPSWGDFEAIVSYKPLKEPRNGLLQVFSISPQDGSIQNLVSIPLRLK</sequence>
<reference evidence="4" key="3">
    <citation type="submission" date="2015-02" db="EMBL/GenBank/DDBJ databases">
        <title>Genome analysis of three genomes within the thermophilic hydrogenogenic bacterial species Caldanaerobacter subterraneus.</title>
        <authorList>
            <person name="Sant'Anna F.H."/>
            <person name="Lebedinsky A."/>
            <person name="Sokolova T."/>
            <person name="Robb F.T."/>
            <person name="Gonzalez J.M."/>
        </authorList>
    </citation>
    <scope>NUCLEOTIDE SEQUENCE [LARGE SCALE GENOMIC DNA]</scope>
    <source>
        <strain evidence="4">DSM 12653</strain>
    </source>
</reference>
<dbReference type="EMBL" id="ABXP02000034">
    <property type="protein sequence ID" value="KKC30413.1"/>
    <property type="molecule type" value="Genomic_DNA"/>
</dbReference>
<dbReference type="InterPro" id="IPR018911">
    <property type="entry name" value="Gmad2_Ig-like_dom"/>
</dbReference>
<dbReference type="Pfam" id="PF10646">
    <property type="entry name" value="Germane"/>
    <property type="match status" value="1"/>
</dbReference>
<evidence type="ECO:0000259" key="2">
    <source>
        <dbReference type="SMART" id="SM00909"/>
    </source>
</evidence>
<reference evidence="3 4" key="2">
    <citation type="journal article" date="2015" name="BMC Genomics">
        <title>Analysis of three genomes within the thermophilic bacterial species Caldanaerobacter subterraneus with a focus on carbon monoxide dehydrogenase evolution and hydrolase diversity.</title>
        <authorList>
            <person name="Sant'Anna F.H."/>
            <person name="Lebedinsky A.V."/>
            <person name="Sokolova T.G."/>
            <person name="Robb F.T."/>
            <person name="Gonzalez J.M."/>
        </authorList>
    </citation>
    <scope>NUCLEOTIDE SEQUENCE [LARGE SCALE GENOMIC DNA]</scope>
    <source>
        <strain evidence="3 4">DSM 12653</strain>
    </source>
</reference>
<dbReference type="Proteomes" id="UP000010146">
    <property type="component" value="Unassembled WGS sequence"/>
</dbReference>
<feature type="domain" description="GerMN" evidence="2">
    <location>
        <begin position="81"/>
        <end position="168"/>
    </location>
</feature>
<protein>
    <recommendedName>
        <fullName evidence="2">GerMN domain-containing protein</fullName>
    </recommendedName>
</protein>